<dbReference type="InterPro" id="IPR001680">
    <property type="entry name" value="WD40_rpt"/>
</dbReference>
<evidence type="ECO:0000256" key="2">
    <source>
        <dbReference type="ARBA" id="ARBA00022737"/>
    </source>
</evidence>
<name>A0ABQ7JK21_9FUNG</name>
<keyword evidence="2" id="KW-0677">Repeat</keyword>
<dbReference type="PANTHER" id="PTHR19848:SF8">
    <property type="entry name" value="F-BOX AND WD REPEAT DOMAIN CONTAINING 7"/>
    <property type="match status" value="1"/>
</dbReference>
<evidence type="ECO:0008006" key="6">
    <source>
        <dbReference type="Google" id="ProtNLM"/>
    </source>
</evidence>
<dbReference type="InterPro" id="IPR036322">
    <property type="entry name" value="WD40_repeat_dom_sf"/>
</dbReference>
<dbReference type="PROSITE" id="PS50082">
    <property type="entry name" value="WD_REPEATS_2"/>
    <property type="match status" value="2"/>
</dbReference>
<organism evidence="4 5">
    <name type="scientific">Linnemannia gamsii</name>
    <dbReference type="NCBI Taxonomy" id="64522"/>
    <lineage>
        <taxon>Eukaryota</taxon>
        <taxon>Fungi</taxon>
        <taxon>Fungi incertae sedis</taxon>
        <taxon>Mucoromycota</taxon>
        <taxon>Mortierellomycotina</taxon>
        <taxon>Mortierellomycetes</taxon>
        <taxon>Mortierellales</taxon>
        <taxon>Mortierellaceae</taxon>
        <taxon>Linnemannia</taxon>
    </lineage>
</organism>
<proteinExistence type="predicted"/>
<keyword evidence="1 3" id="KW-0853">WD repeat</keyword>
<comment type="caution">
    <text evidence="4">The sequence shown here is derived from an EMBL/GenBank/DDBJ whole genome shotgun (WGS) entry which is preliminary data.</text>
</comment>
<feature type="repeat" description="WD" evidence="3">
    <location>
        <begin position="17"/>
        <end position="49"/>
    </location>
</feature>
<evidence type="ECO:0000256" key="1">
    <source>
        <dbReference type="ARBA" id="ARBA00022574"/>
    </source>
</evidence>
<feature type="repeat" description="WD" evidence="3">
    <location>
        <begin position="59"/>
        <end position="100"/>
    </location>
</feature>
<dbReference type="PANTHER" id="PTHR19848">
    <property type="entry name" value="WD40 REPEAT PROTEIN"/>
    <property type="match status" value="1"/>
</dbReference>
<feature type="non-terminal residue" evidence="4">
    <location>
        <position position="284"/>
    </location>
</feature>
<dbReference type="SMART" id="SM00320">
    <property type="entry name" value="WD40"/>
    <property type="match status" value="4"/>
</dbReference>
<dbReference type="Gene3D" id="2.130.10.10">
    <property type="entry name" value="YVTN repeat-like/Quinoprotein amine dehydrogenase"/>
    <property type="match status" value="2"/>
</dbReference>
<dbReference type="Pfam" id="PF00400">
    <property type="entry name" value="WD40"/>
    <property type="match status" value="3"/>
</dbReference>
<sequence>NNIQTWNADTGVDDYVLEGHTDWVWALAYSPDGQRIASGSRDRTVRLWNTCSGASGLVLSGHSDTVETVAFSPCGLQVVSGSSDGTIQVSNVDTGELRVVMDIGVHMTPVTIGYSPIGMQIALRREESNCVELWHEESLEAQHNLQHDGYVSAVSLSPCSQWIATACSNSMWLWKLAERDATQEWELVLATQDIFGSSACIGWRPDALEFATAGWAGSVQAWKVVETPESGWCVRLMWSSGRTGFTATDATIVDVVGLSATDLRLLKQRGARDGSLAAGESSSE</sequence>
<reference evidence="4 5" key="1">
    <citation type="journal article" date="2020" name="Fungal Divers.">
        <title>Resolving the Mortierellaceae phylogeny through synthesis of multi-gene phylogenetics and phylogenomics.</title>
        <authorList>
            <person name="Vandepol N."/>
            <person name="Liber J."/>
            <person name="Desiro A."/>
            <person name="Na H."/>
            <person name="Kennedy M."/>
            <person name="Barry K."/>
            <person name="Grigoriev I.V."/>
            <person name="Miller A.N."/>
            <person name="O'Donnell K."/>
            <person name="Stajich J.E."/>
            <person name="Bonito G."/>
        </authorList>
    </citation>
    <scope>NUCLEOTIDE SEQUENCE [LARGE SCALE GENOMIC DNA]</scope>
    <source>
        <strain evidence="4 5">AD045</strain>
    </source>
</reference>
<keyword evidence="5" id="KW-1185">Reference proteome</keyword>
<protein>
    <recommendedName>
        <fullName evidence="6">WD40 repeat-like protein</fullName>
    </recommendedName>
</protein>
<dbReference type="InterPro" id="IPR015943">
    <property type="entry name" value="WD40/YVTN_repeat-like_dom_sf"/>
</dbReference>
<evidence type="ECO:0000313" key="5">
    <source>
        <dbReference type="Proteomes" id="UP001194696"/>
    </source>
</evidence>
<gene>
    <name evidence="4" type="ORF">BGZ96_002824</name>
</gene>
<dbReference type="EMBL" id="JAAAIM010001554">
    <property type="protein sequence ID" value="KAG0277544.1"/>
    <property type="molecule type" value="Genomic_DNA"/>
</dbReference>
<dbReference type="SUPFAM" id="SSF50978">
    <property type="entry name" value="WD40 repeat-like"/>
    <property type="match status" value="1"/>
</dbReference>
<dbReference type="PROSITE" id="PS50294">
    <property type="entry name" value="WD_REPEATS_REGION"/>
    <property type="match status" value="2"/>
</dbReference>
<accession>A0ABQ7JK21</accession>
<dbReference type="Proteomes" id="UP001194696">
    <property type="component" value="Unassembled WGS sequence"/>
</dbReference>
<evidence type="ECO:0000256" key="3">
    <source>
        <dbReference type="PROSITE-ProRule" id="PRU00221"/>
    </source>
</evidence>
<evidence type="ECO:0000313" key="4">
    <source>
        <dbReference type="EMBL" id="KAG0277544.1"/>
    </source>
</evidence>
<feature type="non-terminal residue" evidence="4">
    <location>
        <position position="1"/>
    </location>
</feature>